<dbReference type="InParanoid" id="A0A4S2MXB2"/>
<keyword evidence="1" id="KW-1133">Transmembrane helix</keyword>
<dbReference type="Proteomes" id="UP000298138">
    <property type="component" value="Unassembled WGS sequence"/>
</dbReference>
<evidence type="ECO:0000313" key="3">
    <source>
        <dbReference type="Proteomes" id="UP000298138"/>
    </source>
</evidence>
<dbReference type="AlphaFoldDB" id="A0A4S2MXB2"/>
<gene>
    <name evidence="2" type="ORF">EX30DRAFT_340906</name>
</gene>
<dbReference type="PANTHER" id="PTHR34414:SF1">
    <property type="entry name" value="SUBTILISIN-LIKE SERINE PROTEASE"/>
    <property type="match status" value="1"/>
</dbReference>
<sequence length="383" mass="44139">MNDSALSIRTSGENTSLTHIHIDTPTPAHELRPPPFSATASLDLSEWEKKSTPNPRHIASAIPGRPILQHALSRLKHHTPCPKSKHSSTLPTSSHHELESKITLYLKEEFSLPDLNDIHLHLWWAGRLGNIHSLHDQRILNRSILVTERTKLHLTWRDDTIYIKPLPASLLNHDFWRQYISVDPELQQLALGFLKSYTKLLQYPIDVQMARELHLIPEHLDWAKWHELAAEIITTVSTDPISALVNKRYHYGELRLSRLNHIMIFARSSPWRMYHRQYTTYAQFFSKNFAWLLLMVVYLSVVLTAMQVVVSLEPIGKALSDTCYWFSVGSMVLVAAGIIGQFLVFGVLFVVNFWHTWCYLKRLGVRTKITPSMERGKRPGENI</sequence>
<organism evidence="2 3">
    <name type="scientific">Ascodesmis nigricans</name>
    <dbReference type="NCBI Taxonomy" id="341454"/>
    <lineage>
        <taxon>Eukaryota</taxon>
        <taxon>Fungi</taxon>
        <taxon>Dikarya</taxon>
        <taxon>Ascomycota</taxon>
        <taxon>Pezizomycotina</taxon>
        <taxon>Pezizomycetes</taxon>
        <taxon>Pezizales</taxon>
        <taxon>Ascodesmidaceae</taxon>
        <taxon>Ascodesmis</taxon>
    </lineage>
</organism>
<proteinExistence type="predicted"/>
<name>A0A4S2MXB2_9PEZI</name>
<keyword evidence="1" id="KW-0472">Membrane</keyword>
<feature type="transmembrane region" description="Helical" evidence="1">
    <location>
        <begin position="324"/>
        <end position="354"/>
    </location>
</feature>
<protein>
    <submittedName>
        <fullName evidence="2">Uncharacterized protein</fullName>
    </submittedName>
</protein>
<dbReference type="InterPro" id="IPR046536">
    <property type="entry name" value="DUF6601"/>
</dbReference>
<accession>A0A4S2MXB2</accession>
<feature type="transmembrane region" description="Helical" evidence="1">
    <location>
        <begin position="289"/>
        <end position="312"/>
    </location>
</feature>
<dbReference type="OrthoDB" id="5086500at2759"/>
<reference evidence="2 3" key="1">
    <citation type="submission" date="2019-04" db="EMBL/GenBank/DDBJ databases">
        <title>Comparative genomics and transcriptomics to analyze fruiting body development in filamentous ascomycetes.</title>
        <authorList>
            <consortium name="DOE Joint Genome Institute"/>
            <person name="Lutkenhaus R."/>
            <person name="Traeger S."/>
            <person name="Breuer J."/>
            <person name="Kuo A."/>
            <person name="Lipzen A."/>
            <person name="Pangilinan J."/>
            <person name="Dilworth D."/>
            <person name="Sandor L."/>
            <person name="Poggeler S."/>
            <person name="Barry K."/>
            <person name="Grigoriev I.V."/>
            <person name="Nowrousian M."/>
        </authorList>
    </citation>
    <scope>NUCLEOTIDE SEQUENCE [LARGE SCALE GENOMIC DNA]</scope>
    <source>
        <strain evidence="2 3">CBS 389.68</strain>
    </source>
</reference>
<keyword evidence="3" id="KW-1185">Reference proteome</keyword>
<evidence type="ECO:0000313" key="2">
    <source>
        <dbReference type="EMBL" id="TGZ81281.1"/>
    </source>
</evidence>
<evidence type="ECO:0000256" key="1">
    <source>
        <dbReference type="SAM" id="Phobius"/>
    </source>
</evidence>
<dbReference type="EMBL" id="ML220120">
    <property type="protein sequence ID" value="TGZ81281.1"/>
    <property type="molecule type" value="Genomic_DNA"/>
</dbReference>
<dbReference type="PANTHER" id="PTHR34414">
    <property type="entry name" value="HET DOMAIN-CONTAINING PROTEIN-RELATED"/>
    <property type="match status" value="1"/>
</dbReference>
<dbReference type="Pfam" id="PF20246">
    <property type="entry name" value="DUF6601"/>
    <property type="match status" value="1"/>
</dbReference>
<keyword evidence="1" id="KW-0812">Transmembrane</keyword>